<gene>
    <name evidence="2" type="ORF">IQ241_13835</name>
</gene>
<dbReference type="InterPro" id="IPR000639">
    <property type="entry name" value="Epox_hydrolase-like"/>
</dbReference>
<sequence>MPTVTQLPQTLEWTWKDLSICYQQAGTSGPPVILIHGFGASSHHWRHNIPVLAEGSRVYAIDLLGYGQSAKPTPGQPLSYTFETWGQQIVDFIAEVVGEPTFLIANSIGCIVAMQAAVMAPTQVRGMAILNCSLRLLHDRKRHTLPWYRSTSAPLIQRLLSYRPLGNFFFTRLAKPRTVSRILKQAYGRPKAVTDELVHLLLEPARDAGAVDVFLSFIRYSQGPLPEDLLPRLTCPTLILWGSADPWEPIELGRSFADYSAVEDFIALPGVGHCPQDEAPEQVNPILVDWLNSTVSGHPKGQDTSPTNSGQ</sequence>
<dbReference type="Pfam" id="PF12697">
    <property type="entry name" value="Abhydrolase_6"/>
    <property type="match status" value="1"/>
</dbReference>
<evidence type="ECO:0000259" key="1">
    <source>
        <dbReference type="Pfam" id="PF12697"/>
    </source>
</evidence>
<proteinExistence type="predicted"/>
<reference evidence="2" key="1">
    <citation type="submission" date="2020-10" db="EMBL/GenBank/DDBJ databases">
        <authorList>
            <person name="Castelo-Branco R."/>
            <person name="Eusebio N."/>
            <person name="Adriana R."/>
            <person name="Vieira A."/>
            <person name="Brugerolle De Fraissinette N."/>
            <person name="Rezende De Castro R."/>
            <person name="Schneider M.P."/>
            <person name="Vasconcelos V."/>
            <person name="Leao P.N."/>
        </authorList>
    </citation>
    <scope>NUCLEOTIDE SEQUENCE</scope>
    <source>
        <strain evidence="2">LEGE 07310</strain>
    </source>
</reference>
<evidence type="ECO:0000313" key="3">
    <source>
        <dbReference type="Proteomes" id="UP000636505"/>
    </source>
</evidence>
<dbReference type="PANTHER" id="PTHR46438">
    <property type="entry name" value="ALPHA/BETA-HYDROLASES SUPERFAMILY PROTEIN"/>
    <property type="match status" value="1"/>
</dbReference>
<dbReference type="PRINTS" id="PR00412">
    <property type="entry name" value="EPOXHYDRLASE"/>
</dbReference>
<dbReference type="Proteomes" id="UP000636505">
    <property type="component" value="Unassembled WGS sequence"/>
</dbReference>
<evidence type="ECO:0000313" key="2">
    <source>
        <dbReference type="EMBL" id="MBE9078361.1"/>
    </source>
</evidence>
<accession>A0A8J7AQ78</accession>
<organism evidence="2 3">
    <name type="scientific">Vasconcelosia minhoensis LEGE 07310</name>
    <dbReference type="NCBI Taxonomy" id="915328"/>
    <lineage>
        <taxon>Bacteria</taxon>
        <taxon>Bacillati</taxon>
        <taxon>Cyanobacteriota</taxon>
        <taxon>Cyanophyceae</taxon>
        <taxon>Nodosilineales</taxon>
        <taxon>Cymatolegaceae</taxon>
        <taxon>Vasconcelosia</taxon>
        <taxon>Vasconcelosia minhoensis</taxon>
    </lineage>
</organism>
<dbReference type="Gene3D" id="3.40.50.1820">
    <property type="entry name" value="alpha/beta hydrolase"/>
    <property type="match status" value="1"/>
</dbReference>
<dbReference type="GO" id="GO:0016787">
    <property type="term" value="F:hydrolase activity"/>
    <property type="evidence" value="ECO:0007669"/>
    <property type="project" value="UniProtKB-KW"/>
</dbReference>
<keyword evidence="2" id="KW-0378">Hydrolase</keyword>
<keyword evidence="3" id="KW-1185">Reference proteome</keyword>
<dbReference type="PANTHER" id="PTHR46438:SF12">
    <property type="entry name" value="ALPHA_BETA-HYDROLASES SUPERFAMILY PROTEIN"/>
    <property type="match status" value="1"/>
</dbReference>
<protein>
    <submittedName>
        <fullName evidence="2">Alpha/beta fold hydrolase</fullName>
    </submittedName>
</protein>
<comment type="caution">
    <text evidence="2">The sequence shown here is derived from an EMBL/GenBank/DDBJ whole genome shotgun (WGS) entry which is preliminary data.</text>
</comment>
<dbReference type="AlphaFoldDB" id="A0A8J7AQ78"/>
<name>A0A8J7AQ78_9CYAN</name>
<dbReference type="RefSeq" id="WP_193908137.1">
    <property type="nucleotide sequence ID" value="NZ_JADEXG010000031.1"/>
</dbReference>
<dbReference type="SUPFAM" id="SSF53474">
    <property type="entry name" value="alpha/beta-Hydrolases"/>
    <property type="match status" value="1"/>
</dbReference>
<dbReference type="EMBL" id="JADEXG010000031">
    <property type="protein sequence ID" value="MBE9078361.1"/>
    <property type="molecule type" value="Genomic_DNA"/>
</dbReference>
<dbReference type="InterPro" id="IPR000073">
    <property type="entry name" value="AB_hydrolase_1"/>
</dbReference>
<dbReference type="InterPro" id="IPR029058">
    <property type="entry name" value="AB_hydrolase_fold"/>
</dbReference>
<feature type="domain" description="AB hydrolase-1" evidence="1">
    <location>
        <begin position="32"/>
        <end position="284"/>
    </location>
</feature>